<organism evidence="1 2">
    <name type="scientific">Candidatus Electrothrix communis</name>
    <dbReference type="NCBI Taxonomy" id="1859133"/>
    <lineage>
        <taxon>Bacteria</taxon>
        <taxon>Pseudomonadati</taxon>
        <taxon>Thermodesulfobacteriota</taxon>
        <taxon>Desulfobulbia</taxon>
        <taxon>Desulfobulbales</taxon>
        <taxon>Desulfobulbaceae</taxon>
        <taxon>Candidatus Electrothrix</taxon>
    </lineage>
</organism>
<feature type="non-terminal residue" evidence="1">
    <location>
        <position position="1"/>
    </location>
</feature>
<dbReference type="Proteomes" id="UP000288086">
    <property type="component" value="Unassembled WGS sequence"/>
</dbReference>
<sequence>AVILSSVLFAYPAMSAITSVSGPNSIPRDLSLEGAPPQIISPPADVNDDAAWNTSMEGFDEQQGITLEEDINVDGGSIAAGTTVSSHMIFLNTGPGNDRAPNSHYDVTWTFDGEVLGVMSDSRGTFEMTTSELLGATDTVYPNNPFAARGIDGNRSPSGPFPFDGYTIVGNTLTVGMAVSEPGDWIRVVTAYKKNVTIDIKPGGEPNCFNLNGHGVIPVAILGTENFDPCTEVDPDSLGLLGMSVRVRGKQGPLSHCEDVNADGYFDLVVQFEDDASEWSEGQTSAELTGTLFDGTPIVGTDSICVTQI</sequence>
<name>A0A3S3QCX6_9BACT</name>
<gene>
    <name evidence="1" type="ORF">VT98_13911</name>
</gene>
<protein>
    <submittedName>
        <fullName evidence="1">Uncharacterized protein</fullName>
    </submittedName>
</protein>
<accession>A0A3S3QCX6</accession>
<evidence type="ECO:0000313" key="1">
    <source>
        <dbReference type="EMBL" id="RWX44213.1"/>
    </source>
</evidence>
<keyword evidence="2" id="KW-1185">Reference proteome</keyword>
<comment type="caution">
    <text evidence="1">The sequence shown here is derived from an EMBL/GenBank/DDBJ whole genome shotgun (WGS) entry which is preliminary data.</text>
</comment>
<dbReference type="AlphaFoldDB" id="A0A3S3QCX6"/>
<proteinExistence type="predicted"/>
<reference evidence="1 2" key="1">
    <citation type="submission" date="2017-01" db="EMBL/GenBank/DDBJ databases">
        <title>The cable genome- insights into the physiology and evolution of filamentous bacteria capable of sulfide oxidation via long distance electron transfer.</title>
        <authorList>
            <person name="Schreiber L."/>
            <person name="Bjerg J.T."/>
            <person name="Boggild A."/>
            <person name="Van De Vossenberg J."/>
            <person name="Meysman F."/>
            <person name="Nielsen L.P."/>
            <person name="Schramm A."/>
            <person name="Kjeldsen K.U."/>
        </authorList>
    </citation>
    <scope>NUCLEOTIDE SEQUENCE [LARGE SCALE GENOMIC DNA]</scope>
    <source>
        <strain evidence="1">A1</strain>
    </source>
</reference>
<evidence type="ECO:0000313" key="2">
    <source>
        <dbReference type="Proteomes" id="UP000288086"/>
    </source>
</evidence>
<dbReference type="EMBL" id="MTKP01000391">
    <property type="protein sequence ID" value="RWX44213.1"/>
    <property type="molecule type" value="Genomic_DNA"/>
</dbReference>